<name>M8BCD8_AEGTA</name>
<proteinExistence type="predicted"/>
<sequence>MAALSWWHEKGVRGSGGQLASACGTEYTGRDLCDSMANYWSSGHGKAKTKHG</sequence>
<evidence type="ECO:0000313" key="1">
    <source>
        <dbReference type="EnsemblPlants" id="EMT11315"/>
    </source>
</evidence>
<dbReference type="EnsemblPlants" id="EMT11315">
    <property type="protein sequence ID" value="EMT11315"/>
    <property type="gene ID" value="F775_43022"/>
</dbReference>
<protein>
    <submittedName>
        <fullName evidence="1">Uncharacterized protein</fullName>
    </submittedName>
</protein>
<dbReference type="AlphaFoldDB" id="M8BCD8"/>
<organism evidence="1">
    <name type="scientific">Aegilops tauschii</name>
    <name type="common">Tausch's goatgrass</name>
    <name type="synonym">Aegilops squarrosa</name>
    <dbReference type="NCBI Taxonomy" id="37682"/>
    <lineage>
        <taxon>Eukaryota</taxon>
        <taxon>Viridiplantae</taxon>
        <taxon>Streptophyta</taxon>
        <taxon>Embryophyta</taxon>
        <taxon>Tracheophyta</taxon>
        <taxon>Spermatophyta</taxon>
        <taxon>Magnoliopsida</taxon>
        <taxon>Liliopsida</taxon>
        <taxon>Poales</taxon>
        <taxon>Poaceae</taxon>
        <taxon>BOP clade</taxon>
        <taxon>Pooideae</taxon>
        <taxon>Triticodae</taxon>
        <taxon>Triticeae</taxon>
        <taxon>Triticinae</taxon>
        <taxon>Aegilops</taxon>
    </lineage>
</organism>
<accession>M8BCD8</accession>
<reference evidence="1" key="1">
    <citation type="submission" date="2015-06" db="UniProtKB">
        <authorList>
            <consortium name="EnsemblPlants"/>
        </authorList>
    </citation>
    <scope>IDENTIFICATION</scope>
</reference>